<feature type="transmembrane region" description="Helical" evidence="6">
    <location>
        <begin position="272"/>
        <end position="293"/>
    </location>
</feature>
<feature type="region of interest" description="Disordered" evidence="5">
    <location>
        <begin position="370"/>
        <end position="509"/>
    </location>
</feature>
<feature type="compositionally biased region" description="Low complexity" evidence="5">
    <location>
        <begin position="156"/>
        <end position="165"/>
    </location>
</feature>
<evidence type="ECO:0000256" key="5">
    <source>
        <dbReference type="SAM" id="MobiDB-lite"/>
    </source>
</evidence>
<dbReference type="Proteomes" id="UP000780801">
    <property type="component" value="Unassembled WGS sequence"/>
</dbReference>
<evidence type="ECO:0000313" key="8">
    <source>
        <dbReference type="Proteomes" id="UP000780801"/>
    </source>
</evidence>
<evidence type="ECO:0000256" key="6">
    <source>
        <dbReference type="SAM" id="Phobius"/>
    </source>
</evidence>
<keyword evidence="8" id="KW-1185">Reference proteome</keyword>
<dbReference type="GO" id="GO:0071944">
    <property type="term" value="C:cell periphery"/>
    <property type="evidence" value="ECO:0007669"/>
    <property type="project" value="UniProtKB-ARBA"/>
</dbReference>
<feature type="compositionally biased region" description="Basic and acidic residues" evidence="5">
    <location>
        <begin position="423"/>
        <end position="434"/>
    </location>
</feature>
<feature type="compositionally biased region" description="Low complexity" evidence="5">
    <location>
        <begin position="179"/>
        <end position="225"/>
    </location>
</feature>
<keyword evidence="4 6" id="KW-0472">Membrane</keyword>
<protein>
    <submittedName>
        <fullName evidence="7">Uncharacterized protein</fullName>
    </submittedName>
</protein>
<proteinExistence type="predicted"/>
<dbReference type="PANTHER" id="PTHR15549">
    <property type="entry name" value="PAIRED IMMUNOGLOBULIN-LIKE TYPE 2 RECEPTOR"/>
    <property type="match status" value="1"/>
</dbReference>
<keyword evidence="2 6" id="KW-0812">Transmembrane</keyword>
<reference evidence="7" key="1">
    <citation type="journal article" date="2020" name="Fungal Divers.">
        <title>Resolving the Mortierellaceae phylogeny through synthesis of multi-gene phylogenetics and phylogenomics.</title>
        <authorList>
            <person name="Vandepol N."/>
            <person name="Liber J."/>
            <person name="Desiro A."/>
            <person name="Na H."/>
            <person name="Kennedy M."/>
            <person name="Barry K."/>
            <person name="Grigoriev I.V."/>
            <person name="Miller A.N."/>
            <person name="O'Donnell K."/>
            <person name="Stajich J.E."/>
            <person name="Bonito G."/>
        </authorList>
    </citation>
    <scope>NUCLEOTIDE SEQUENCE</scope>
    <source>
        <strain evidence="7">KOD1015</strain>
    </source>
</reference>
<dbReference type="OrthoDB" id="2440768at2759"/>
<sequence>MNFIKNTRRRQCCPFSCVSLAILSVTFFSWSDTVSAELVCTSPKSLPSGLLPDTPVTLGFSDDSLLGGAIWSDITADLICSATGSKTLILGSGYRASQFSPHSPIVNISTAQATEALQLCPSNSFNIVYTGTSLLSSQSAKCSGDFSIKLPVTVTTPTKAPPVVTSSETASSTLSQTNTSTGTPKTVSNTTTTLSTTATPPVHNSTKPTSSSSSPPLTTKPGPTGDNSNKDGGQQDNSPEQTTQTSSTSLPTTVSADLQQQTGMSSPSFGSIIGPIAGVIAAVLLALACLLLWRKRQQKKIAFELFYDESLVAASGHSGFQDRALYRSETIKEAKLEERVGASHYETPTITVTTEGGCRDVVQGLPSAPPMASSGMGSPHHQRKYELPPLYLSGDSKPGLGPHMSPPPSFGAILSDPSMTERPTGRSLHERKTSDPTTMDLTGRSGLGPFSPYEEGSYGGRRQRQPTFRQPSVRRHQAPMHQTPPTLPGTGHGGSAGIGYYPPHRFGSG</sequence>
<dbReference type="GO" id="GO:0016020">
    <property type="term" value="C:membrane"/>
    <property type="evidence" value="ECO:0007669"/>
    <property type="project" value="UniProtKB-SubCell"/>
</dbReference>
<dbReference type="AlphaFoldDB" id="A0A9P6G0V6"/>
<feature type="compositionally biased region" description="Polar residues" evidence="5">
    <location>
        <begin position="226"/>
        <end position="237"/>
    </location>
</feature>
<evidence type="ECO:0000313" key="7">
    <source>
        <dbReference type="EMBL" id="KAF9585423.1"/>
    </source>
</evidence>
<keyword evidence="3 6" id="KW-1133">Transmembrane helix</keyword>
<feature type="compositionally biased region" description="Low complexity" evidence="5">
    <location>
        <begin position="238"/>
        <end position="254"/>
    </location>
</feature>
<evidence type="ECO:0000256" key="3">
    <source>
        <dbReference type="ARBA" id="ARBA00022989"/>
    </source>
</evidence>
<dbReference type="EMBL" id="JAABOA010000187">
    <property type="protein sequence ID" value="KAF9585423.1"/>
    <property type="molecule type" value="Genomic_DNA"/>
</dbReference>
<evidence type="ECO:0000256" key="1">
    <source>
        <dbReference type="ARBA" id="ARBA00004167"/>
    </source>
</evidence>
<gene>
    <name evidence="7" type="ORF">BGW38_002472</name>
</gene>
<comment type="subcellular location">
    <subcellularLocation>
        <location evidence="1">Membrane</location>
        <topology evidence="1">Single-pass membrane protein</topology>
    </subcellularLocation>
</comment>
<feature type="region of interest" description="Disordered" evidence="5">
    <location>
        <begin position="156"/>
        <end position="254"/>
    </location>
</feature>
<organism evidence="7 8">
    <name type="scientific">Lunasporangiospora selenospora</name>
    <dbReference type="NCBI Taxonomy" id="979761"/>
    <lineage>
        <taxon>Eukaryota</taxon>
        <taxon>Fungi</taxon>
        <taxon>Fungi incertae sedis</taxon>
        <taxon>Mucoromycota</taxon>
        <taxon>Mortierellomycotina</taxon>
        <taxon>Mortierellomycetes</taxon>
        <taxon>Mortierellales</taxon>
        <taxon>Mortierellaceae</taxon>
        <taxon>Lunasporangiospora</taxon>
    </lineage>
</organism>
<accession>A0A9P6G0V6</accession>
<comment type="caution">
    <text evidence="7">The sequence shown here is derived from an EMBL/GenBank/DDBJ whole genome shotgun (WGS) entry which is preliminary data.</text>
</comment>
<name>A0A9P6G0V6_9FUNG</name>
<dbReference type="InterPro" id="IPR051694">
    <property type="entry name" value="Immunoregulatory_rcpt-like"/>
</dbReference>
<evidence type="ECO:0000256" key="4">
    <source>
        <dbReference type="ARBA" id="ARBA00023136"/>
    </source>
</evidence>
<feature type="compositionally biased region" description="Polar residues" evidence="5">
    <location>
        <begin position="166"/>
        <end position="178"/>
    </location>
</feature>
<evidence type="ECO:0000256" key="2">
    <source>
        <dbReference type="ARBA" id="ARBA00022692"/>
    </source>
</evidence>